<evidence type="ECO:0000313" key="5">
    <source>
        <dbReference type="EMBL" id="CAH1445865.1"/>
    </source>
</evidence>
<evidence type="ECO:0000256" key="2">
    <source>
        <dbReference type="ARBA" id="ARBA00022670"/>
    </source>
</evidence>
<name>A0AAU9P717_9ASTR</name>
<sequence>MKNLYLEGKLSESKRKAKFLENLLLSIEDMDSTLRYVGLLFLPVVRSFHIFLFVINLQHPEFVITNNIKFDDPIDVRYGQLLQIIKTYILDYLRSQNHPKTKMFSHVMPHRLEMPWSTINNHIDCGVFTMRYMETYMSGSMNEFKVGFKNEFPAQDDQLAKLRTKYLYKIITHEYNVHKDSVLQKVDQFHKIPSRQRSELVSIIAKEQIHTRLDDFS</sequence>
<dbReference type="Pfam" id="PF02902">
    <property type="entry name" value="Peptidase_C48"/>
    <property type="match status" value="1"/>
</dbReference>
<accession>A0AAU9P717</accession>
<feature type="domain" description="Ubiquitin-like protease family profile" evidence="4">
    <location>
        <begin position="1"/>
        <end position="136"/>
    </location>
</feature>
<keyword evidence="2" id="KW-0645">Protease</keyword>
<evidence type="ECO:0000259" key="4">
    <source>
        <dbReference type="PROSITE" id="PS50600"/>
    </source>
</evidence>
<evidence type="ECO:0000256" key="1">
    <source>
        <dbReference type="ARBA" id="ARBA00005234"/>
    </source>
</evidence>
<gene>
    <name evidence="5" type="ORF">LVIROSA_LOCUS31601</name>
</gene>
<dbReference type="InterPro" id="IPR003653">
    <property type="entry name" value="Peptidase_C48_C"/>
</dbReference>
<dbReference type="InterPro" id="IPR038765">
    <property type="entry name" value="Papain-like_cys_pep_sf"/>
</dbReference>
<dbReference type="Proteomes" id="UP001157418">
    <property type="component" value="Unassembled WGS sequence"/>
</dbReference>
<dbReference type="GO" id="GO:0008234">
    <property type="term" value="F:cysteine-type peptidase activity"/>
    <property type="evidence" value="ECO:0007669"/>
    <property type="project" value="InterPro"/>
</dbReference>
<reference evidence="5 6" key="1">
    <citation type="submission" date="2022-01" db="EMBL/GenBank/DDBJ databases">
        <authorList>
            <person name="Xiong W."/>
            <person name="Schranz E."/>
        </authorList>
    </citation>
    <scope>NUCLEOTIDE SEQUENCE [LARGE SCALE GENOMIC DNA]</scope>
</reference>
<comment type="caution">
    <text evidence="5">The sequence shown here is derived from an EMBL/GenBank/DDBJ whole genome shotgun (WGS) entry which is preliminary data.</text>
</comment>
<keyword evidence="3" id="KW-0378">Hydrolase</keyword>
<dbReference type="EMBL" id="CAKMRJ010005523">
    <property type="protein sequence ID" value="CAH1445865.1"/>
    <property type="molecule type" value="Genomic_DNA"/>
</dbReference>
<dbReference type="AlphaFoldDB" id="A0AAU9P717"/>
<evidence type="ECO:0000256" key="3">
    <source>
        <dbReference type="ARBA" id="ARBA00022801"/>
    </source>
</evidence>
<dbReference type="GO" id="GO:0006508">
    <property type="term" value="P:proteolysis"/>
    <property type="evidence" value="ECO:0007669"/>
    <property type="project" value="UniProtKB-KW"/>
</dbReference>
<protein>
    <recommendedName>
        <fullName evidence="4">Ubiquitin-like protease family profile domain-containing protein</fullName>
    </recommendedName>
</protein>
<organism evidence="5 6">
    <name type="scientific">Lactuca virosa</name>
    <dbReference type="NCBI Taxonomy" id="75947"/>
    <lineage>
        <taxon>Eukaryota</taxon>
        <taxon>Viridiplantae</taxon>
        <taxon>Streptophyta</taxon>
        <taxon>Embryophyta</taxon>
        <taxon>Tracheophyta</taxon>
        <taxon>Spermatophyta</taxon>
        <taxon>Magnoliopsida</taxon>
        <taxon>eudicotyledons</taxon>
        <taxon>Gunneridae</taxon>
        <taxon>Pentapetalae</taxon>
        <taxon>asterids</taxon>
        <taxon>campanulids</taxon>
        <taxon>Asterales</taxon>
        <taxon>Asteraceae</taxon>
        <taxon>Cichorioideae</taxon>
        <taxon>Cichorieae</taxon>
        <taxon>Lactucinae</taxon>
        <taxon>Lactuca</taxon>
    </lineage>
</organism>
<dbReference type="Gene3D" id="3.40.395.10">
    <property type="entry name" value="Adenoviral Proteinase, Chain A"/>
    <property type="match status" value="1"/>
</dbReference>
<dbReference type="SUPFAM" id="SSF54001">
    <property type="entry name" value="Cysteine proteinases"/>
    <property type="match status" value="1"/>
</dbReference>
<proteinExistence type="inferred from homology"/>
<dbReference type="PROSITE" id="PS50600">
    <property type="entry name" value="ULP_PROTEASE"/>
    <property type="match status" value="1"/>
</dbReference>
<keyword evidence="6" id="KW-1185">Reference proteome</keyword>
<comment type="similarity">
    <text evidence="1">Belongs to the peptidase C48 family.</text>
</comment>
<evidence type="ECO:0000313" key="6">
    <source>
        <dbReference type="Proteomes" id="UP001157418"/>
    </source>
</evidence>